<keyword evidence="2" id="KW-1185">Reference proteome</keyword>
<sequence>MIEVLEKIGPEKFSAIISDAESAMIAAKRQNSYPASAALRDKIIYIFTIAATKRLINNQQFWINIKQLRNLITPVKRAVKDVEFQSALLADVFVELIKLAIAIQEIPTPLNDQFRRDSYFFHPAYRGNILTHSTYKKVVLRKALEIWKQTGESVDNRRTKIKVSHLKSMAQIHSYLTANAQNELNFISYEISQDEFTAAFNQIAIAMEEGIDLFEENDSFLVFDEDDFDNDDNDLQLQDENGLNLKIGEIINLTTEKSGSINNTNDNESRIEHENRDFNIDELLQDD</sequence>
<proteinExistence type="predicted"/>
<accession>A0A397SQP5</accession>
<gene>
    <name evidence="1" type="ORF">C1645_831481</name>
</gene>
<evidence type="ECO:0000313" key="1">
    <source>
        <dbReference type="EMBL" id="RIA84984.1"/>
    </source>
</evidence>
<comment type="caution">
    <text evidence="1">The sequence shown here is derived from an EMBL/GenBank/DDBJ whole genome shotgun (WGS) entry which is preliminary data.</text>
</comment>
<organism evidence="1 2">
    <name type="scientific">Glomus cerebriforme</name>
    <dbReference type="NCBI Taxonomy" id="658196"/>
    <lineage>
        <taxon>Eukaryota</taxon>
        <taxon>Fungi</taxon>
        <taxon>Fungi incertae sedis</taxon>
        <taxon>Mucoromycota</taxon>
        <taxon>Glomeromycotina</taxon>
        <taxon>Glomeromycetes</taxon>
        <taxon>Glomerales</taxon>
        <taxon>Glomeraceae</taxon>
        <taxon>Glomus</taxon>
    </lineage>
</organism>
<dbReference type="Proteomes" id="UP000265703">
    <property type="component" value="Unassembled WGS sequence"/>
</dbReference>
<reference evidence="1 2" key="1">
    <citation type="submission" date="2018-06" db="EMBL/GenBank/DDBJ databases">
        <title>Comparative genomics reveals the genomic features of Rhizophagus irregularis, R. cerebriforme, R. diaphanum and Gigaspora rosea, and their symbiotic lifestyle signature.</title>
        <authorList>
            <person name="Morin E."/>
            <person name="San Clemente H."/>
            <person name="Chen E.C.H."/>
            <person name="De La Providencia I."/>
            <person name="Hainaut M."/>
            <person name="Kuo A."/>
            <person name="Kohler A."/>
            <person name="Murat C."/>
            <person name="Tang N."/>
            <person name="Roy S."/>
            <person name="Loubradou J."/>
            <person name="Henrissat B."/>
            <person name="Grigoriev I.V."/>
            <person name="Corradi N."/>
            <person name="Roux C."/>
            <person name="Martin F.M."/>
        </authorList>
    </citation>
    <scope>NUCLEOTIDE SEQUENCE [LARGE SCALE GENOMIC DNA]</scope>
    <source>
        <strain evidence="1 2">DAOM 227022</strain>
    </source>
</reference>
<dbReference type="EMBL" id="QKYT01000456">
    <property type="protein sequence ID" value="RIA84984.1"/>
    <property type="molecule type" value="Genomic_DNA"/>
</dbReference>
<dbReference type="OrthoDB" id="2447089at2759"/>
<name>A0A397SQP5_9GLOM</name>
<protein>
    <submittedName>
        <fullName evidence="1">Uncharacterized protein</fullName>
    </submittedName>
</protein>
<evidence type="ECO:0000313" key="2">
    <source>
        <dbReference type="Proteomes" id="UP000265703"/>
    </source>
</evidence>
<dbReference type="AlphaFoldDB" id="A0A397SQP5"/>